<evidence type="ECO:0000256" key="1">
    <source>
        <dbReference type="SAM" id="MobiDB-lite"/>
    </source>
</evidence>
<accession>A0A8H4V6W9</accession>
<dbReference type="Gene3D" id="2.60.40.420">
    <property type="entry name" value="Cupredoxins - blue copper proteins"/>
    <property type="match status" value="1"/>
</dbReference>
<keyword evidence="4" id="KW-1185">Reference proteome</keyword>
<reference evidence="3 4" key="1">
    <citation type="journal article" date="2020" name="Genome Biol. Evol.">
        <title>A new high-quality draft genome assembly of the Chinese cordyceps Ophiocordyceps sinensis.</title>
        <authorList>
            <person name="Shu R."/>
            <person name="Zhang J."/>
            <person name="Meng Q."/>
            <person name="Zhang H."/>
            <person name="Zhou G."/>
            <person name="Li M."/>
            <person name="Wu P."/>
            <person name="Zhao Y."/>
            <person name="Chen C."/>
            <person name="Qin Q."/>
        </authorList>
    </citation>
    <scope>NUCLEOTIDE SEQUENCE [LARGE SCALE GENOMIC DNA]</scope>
    <source>
        <strain evidence="3 4">IOZ07</strain>
    </source>
</reference>
<evidence type="ECO:0000256" key="2">
    <source>
        <dbReference type="SAM" id="SignalP"/>
    </source>
</evidence>
<evidence type="ECO:0000313" key="4">
    <source>
        <dbReference type="Proteomes" id="UP000557566"/>
    </source>
</evidence>
<dbReference type="PANTHER" id="PTHR34883">
    <property type="entry name" value="SERINE-RICH PROTEIN, PUTATIVE-RELATED-RELATED"/>
    <property type="match status" value="1"/>
</dbReference>
<gene>
    <name evidence="3" type="ORF">G6O67_002094</name>
</gene>
<sequence length="188" mass="19021">MHYTPKLAVLSLLTANAAAKTIRIDVGTNGKSFSPDNVTAAWGDTVEFYFSKSKHSVVAGDYNKACSPVGSGGFYSGTVQAKGDQPSVFQVNVTTTDPIFFYCSVGNHCKDGMVGVVNPSSDKTVDTFRSSAKSAGGNISPDAAFGGTLVKPSEGTAPKPSPGATGAAGHLTTSFGALSAAAAAAFLA</sequence>
<dbReference type="PANTHER" id="PTHR34883:SF15">
    <property type="entry name" value="EXTRACELLULAR SERINE-RICH PROTEIN"/>
    <property type="match status" value="1"/>
</dbReference>
<name>A0A8H4V6W9_9HYPO</name>
<feature type="region of interest" description="Disordered" evidence="1">
    <location>
        <begin position="139"/>
        <end position="168"/>
    </location>
</feature>
<dbReference type="OrthoDB" id="5421909at2759"/>
<evidence type="ECO:0008006" key="5">
    <source>
        <dbReference type="Google" id="ProtNLM"/>
    </source>
</evidence>
<protein>
    <recommendedName>
        <fullName evidence="5">Extracellular serine-rich protein</fullName>
    </recommendedName>
</protein>
<proteinExistence type="predicted"/>
<organism evidence="3 4">
    <name type="scientific">Ophiocordyceps sinensis</name>
    <dbReference type="NCBI Taxonomy" id="72228"/>
    <lineage>
        <taxon>Eukaryota</taxon>
        <taxon>Fungi</taxon>
        <taxon>Dikarya</taxon>
        <taxon>Ascomycota</taxon>
        <taxon>Pezizomycotina</taxon>
        <taxon>Sordariomycetes</taxon>
        <taxon>Hypocreomycetidae</taxon>
        <taxon>Hypocreales</taxon>
        <taxon>Ophiocordycipitaceae</taxon>
        <taxon>Ophiocordyceps</taxon>
    </lineage>
</organism>
<dbReference type="InterPro" id="IPR052953">
    <property type="entry name" value="Ser-rich/MCO-related"/>
</dbReference>
<dbReference type="CDD" id="cd00920">
    <property type="entry name" value="Cupredoxin"/>
    <property type="match status" value="1"/>
</dbReference>
<feature type="signal peptide" evidence="2">
    <location>
        <begin position="1"/>
        <end position="19"/>
    </location>
</feature>
<dbReference type="AlphaFoldDB" id="A0A8H4V6W9"/>
<dbReference type="InterPro" id="IPR008972">
    <property type="entry name" value="Cupredoxin"/>
</dbReference>
<dbReference type="SUPFAM" id="SSF49503">
    <property type="entry name" value="Cupredoxins"/>
    <property type="match status" value="1"/>
</dbReference>
<evidence type="ECO:0000313" key="3">
    <source>
        <dbReference type="EMBL" id="KAF4510182.1"/>
    </source>
</evidence>
<keyword evidence="2" id="KW-0732">Signal</keyword>
<comment type="caution">
    <text evidence="3">The sequence shown here is derived from an EMBL/GenBank/DDBJ whole genome shotgun (WGS) entry which is preliminary data.</text>
</comment>
<dbReference type="EMBL" id="JAAVMX010000003">
    <property type="protein sequence ID" value="KAF4510182.1"/>
    <property type="molecule type" value="Genomic_DNA"/>
</dbReference>
<feature type="chain" id="PRO_5034347325" description="Extracellular serine-rich protein" evidence="2">
    <location>
        <begin position="20"/>
        <end position="188"/>
    </location>
</feature>
<dbReference type="Proteomes" id="UP000557566">
    <property type="component" value="Unassembled WGS sequence"/>
</dbReference>